<sequence length="854" mass="93358">MATRNRTPAATTGILSGVFQFVSREFDSFVATATGSTSTGPVSPNDDSDEYESDSNVDILYEGWDRDPPRPTRRSNDEIRPHAESQSRPRKVAQNSAFADEDEDAPTYIDKPTSPSPSPFPPRALKRPQSATMPGSLFPRSPSLEPSNTRIHTGRNQRVRFSSKRPRSPSPARQLATPQSPQARKKLEVSPFRTSHQPESPLHTPSSVRSAAARFHIEDEDAGPSLLFPSPLQSPYALSKAKHSKPDQVSSDVSPRYTREEKGKARAVDPVTDYDPDRSGLLRVAGKERELSTAREEFDKNHYGNFDIDSGTVDRERLEERERDKARIRLLEEEVNRLKEELNRRSTMPSGSQAWSIPPPPPPPPPPPTASFPKKNLISLPPTADPHNLFASARASLNHAPAAVEKPIVSLKRSGLPTVGLAPDKMAAFLTEMKTVRLRKISERSRSPPYSRSFTVATPAPAVSGLSQHRSFTVPRPRTTTQDVLPISHPSTVSAHAGEKRKRTNSEHLIPGAAKRHSGPSSTGATDIMVIFPDGSQNTGTVLPSRPSPVSISAPIINSAKERPASSFTDGPTPSLSSDNEWERENVSPEDQPPRTPPLGPSRAFFRFRGNGIPVEDEDEVSNRRKSQAAANTSRRSLPLRRKETSTSTFIKDNTRIPRQNIFDKRLPSSPLPASSPRRPPPPRNSRASVPTSTHFPPHRQGEDKSDDEDPLSLSFTSSSHPYRPYSNDAALKSTLPDTEEHLPPSSPISSSASRRKAKLKASTSKKQKTGTRITTAKAGRRQTLDQEIREAVAFSQSAEDDDGLGGDVYVGVGTRSKNGGFLAHGGAGGIPVFMGAGYVDGVNIQEEDSEEDF</sequence>
<protein>
    <submittedName>
        <fullName evidence="2">Uncharacterized protein</fullName>
    </submittedName>
</protein>
<feature type="compositionally biased region" description="Basic residues" evidence="1">
    <location>
        <begin position="754"/>
        <end position="770"/>
    </location>
</feature>
<dbReference type="EMBL" id="JAACJL010000045">
    <property type="protein sequence ID" value="KAF4613638.1"/>
    <property type="molecule type" value="Genomic_DNA"/>
</dbReference>
<feature type="compositionally biased region" description="Polar residues" evidence="1">
    <location>
        <begin position="478"/>
        <end position="494"/>
    </location>
</feature>
<name>A0A8H4QMN9_9AGAR</name>
<feature type="compositionally biased region" description="Basic residues" evidence="1">
    <location>
        <begin position="152"/>
        <end position="167"/>
    </location>
</feature>
<feature type="compositionally biased region" description="Polar residues" evidence="1">
    <location>
        <begin position="32"/>
        <end position="42"/>
    </location>
</feature>
<feature type="compositionally biased region" description="Pro residues" evidence="1">
    <location>
        <begin position="357"/>
        <end position="370"/>
    </location>
</feature>
<feature type="compositionally biased region" description="Low complexity" evidence="1">
    <location>
        <begin position="224"/>
        <end position="235"/>
    </location>
</feature>
<feature type="compositionally biased region" description="Polar residues" evidence="1">
    <location>
        <begin position="192"/>
        <end position="209"/>
    </location>
</feature>
<gene>
    <name evidence="2" type="ORF">D9613_007665</name>
</gene>
<keyword evidence="3" id="KW-1185">Reference proteome</keyword>
<proteinExistence type="predicted"/>
<evidence type="ECO:0000313" key="2">
    <source>
        <dbReference type="EMBL" id="KAF4613638.1"/>
    </source>
</evidence>
<feature type="compositionally biased region" description="Acidic residues" evidence="1">
    <location>
        <begin position="46"/>
        <end position="55"/>
    </location>
</feature>
<organism evidence="2 3">
    <name type="scientific">Agrocybe pediades</name>
    <dbReference type="NCBI Taxonomy" id="84607"/>
    <lineage>
        <taxon>Eukaryota</taxon>
        <taxon>Fungi</taxon>
        <taxon>Dikarya</taxon>
        <taxon>Basidiomycota</taxon>
        <taxon>Agaricomycotina</taxon>
        <taxon>Agaricomycetes</taxon>
        <taxon>Agaricomycetidae</taxon>
        <taxon>Agaricales</taxon>
        <taxon>Agaricineae</taxon>
        <taxon>Strophariaceae</taxon>
        <taxon>Agrocybe</taxon>
    </lineage>
</organism>
<feature type="compositionally biased region" description="Polar residues" evidence="1">
    <location>
        <begin position="345"/>
        <end position="355"/>
    </location>
</feature>
<feature type="compositionally biased region" description="Basic and acidic residues" evidence="1">
    <location>
        <begin position="257"/>
        <end position="267"/>
    </location>
</feature>
<feature type="region of interest" description="Disordered" evidence="1">
    <location>
        <begin position="32"/>
        <end position="280"/>
    </location>
</feature>
<dbReference type="Proteomes" id="UP000521872">
    <property type="component" value="Unassembled WGS sequence"/>
</dbReference>
<accession>A0A8H4QMN9</accession>
<dbReference type="AlphaFoldDB" id="A0A8H4QMN9"/>
<feature type="compositionally biased region" description="Basic and acidic residues" evidence="1">
    <location>
        <begin position="63"/>
        <end position="87"/>
    </location>
</feature>
<evidence type="ECO:0000256" key="1">
    <source>
        <dbReference type="SAM" id="MobiDB-lite"/>
    </source>
</evidence>
<feature type="region of interest" description="Disordered" evidence="1">
    <location>
        <begin position="341"/>
        <end position="385"/>
    </location>
</feature>
<evidence type="ECO:0000313" key="3">
    <source>
        <dbReference type="Proteomes" id="UP000521872"/>
    </source>
</evidence>
<feature type="compositionally biased region" description="Low complexity" evidence="1">
    <location>
        <begin position="668"/>
        <end position="677"/>
    </location>
</feature>
<feature type="compositionally biased region" description="Polar residues" evidence="1">
    <location>
        <begin position="566"/>
        <end position="579"/>
    </location>
</feature>
<comment type="caution">
    <text evidence="2">The sequence shown here is derived from an EMBL/GenBank/DDBJ whole genome shotgun (WGS) entry which is preliminary data.</text>
</comment>
<reference evidence="2 3" key="1">
    <citation type="submission" date="2019-12" db="EMBL/GenBank/DDBJ databases">
        <authorList>
            <person name="Floudas D."/>
            <person name="Bentzer J."/>
            <person name="Ahren D."/>
            <person name="Johansson T."/>
            <person name="Persson P."/>
            <person name="Tunlid A."/>
        </authorList>
    </citation>
    <scope>NUCLEOTIDE SEQUENCE [LARGE SCALE GENOMIC DNA]</scope>
    <source>
        <strain evidence="2 3">CBS 102.39</strain>
    </source>
</reference>
<feature type="region of interest" description="Disordered" evidence="1">
    <location>
        <begin position="466"/>
        <end position="785"/>
    </location>
</feature>